<organism evidence="7 8">
    <name type="scientific">Anaerostipes rhamnosivorans</name>
    <dbReference type="NCBI Taxonomy" id="1229621"/>
    <lineage>
        <taxon>Bacteria</taxon>
        <taxon>Bacillati</taxon>
        <taxon>Bacillota</taxon>
        <taxon>Clostridia</taxon>
        <taxon>Lachnospirales</taxon>
        <taxon>Lachnospiraceae</taxon>
        <taxon>Anaerostipes</taxon>
    </lineage>
</organism>
<dbReference type="InterPro" id="IPR022301">
    <property type="entry name" value="Integral_membrane_YjbE"/>
</dbReference>
<evidence type="ECO:0000256" key="4">
    <source>
        <dbReference type="ARBA" id="ARBA00022989"/>
    </source>
</evidence>
<evidence type="ECO:0000256" key="2">
    <source>
        <dbReference type="ARBA" id="ARBA00007511"/>
    </source>
</evidence>
<feature type="transmembrane region" description="Helical" evidence="6">
    <location>
        <begin position="200"/>
        <end position="223"/>
    </location>
</feature>
<dbReference type="AlphaFoldDB" id="A0A4P8IBI7"/>
<feature type="transmembrane region" description="Helical" evidence="6">
    <location>
        <begin position="235"/>
        <end position="257"/>
    </location>
</feature>
<feature type="transmembrane region" description="Helical" evidence="6">
    <location>
        <begin position="383"/>
        <end position="405"/>
    </location>
</feature>
<name>A0A4P8IBI7_9FIRM</name>
<feature type="transmembrane region" description="Helical" evidence="6">
    <location>
        <begin position="6"/>
        <end position="28"/>
    </location>
</feature>
<comment type="similarity">
    <text evidence="2">Belongs to the TerC family.</text>
</comment>
<feature type="transmembrane region" description="Helical" evidence="6">
    <location>
        <begin position="40"/>
        <end position="59"/>
    </location>
</feature>
<feature type="transmembrane region" description="Helical" evidence="6">
    <location>
        <begin position="103"/>
        <end position="128"/>
    </location>
</feature>
<feature type="transmembrane region" description="Helical" evidence="6">
    <location>
        <begin position="352"/>
        <end position="376"/>
    </location>
</feature>
<evidence type="ECO:0000313" key="8">
    <source>
        <dbReference type="Proteomes" id="UP000298653"/>
    </source>
</evidence>
<protein>
    <submittedName>
        <fullName evidence="7">Integral membrane protein TerC</fullName>
    </submittedName>
</protein>
<keyword evidence="8" id="KW-1185">Reference proteome</keyword>
<keyword evidence="4 6" id="KW-1133">Transmembrane helix</keyword>
<keyword evidence="5 6" id="KW-0472">Membrane</keyword>
<evidence type="ECO:0000256" key="3">
    <source>
        <dbReference type="ARBA" id="ARBA00022692"/>
    </source>
</evidence>
<comment type="subcellular location">
    <subcellularLocation>
        <location evidence="1">Membrane</location>
        <topology evidence="1">Multi-pass membrane protein</topology>
    </subcellularLocation>
</comment>
<dbReference type="PANTHER" id="PTHR30238">
    <property type="entry name" value="MEMBRANE BOUND PREDICTED REDOX MODULATOR"/>
    <property type="match status" value="1"/>
</dbReference>
<dbReference type="OrthoDB" id="5295733at2"/>
<dbReference type="KEGG" id="arf:AR1Y2_0551"/>
<proteinExistence type="inferred from homology"/>
<dbReference type="NCBIfam" id="TIGR03717">
    <property type="entry name" value="R_switched_YjbE"/>
    <property type="match status" value="1"/>
</dbReference>
<evidence type="ECO:0000256" key="6">
    <source>
        <dbReference type="SAM" id="Phobius"/>
    </source>
</evidence>
<feature type="transmembrane region" description="Helical" evidence="6">
    <location>
        <begin position="430"/>
        <end position="451"/>
    </location>
</feature>
<dbReference type="Pfam" id="PF03741">
    <property type="entry name" value="TerC"/>
    <property type="match status" value="1"/>
</dbReference>
<dbReference type="RefSeq" id="WP_137327596.1">
    <property type="nucleotide sequence ID" value="NZ_CP040058.1"/>
</dbReference>
<dbReference type="GO" id="GO:0016020">
    <property type="term" value="C:membrane"/>
    <property type="evidence" value="ECO:0007669"/>
    <property type="project" value="UniProtKB-SubCell"/>
</dbReference>
<feature type="transmembrane region" description="Helical" evidence="6">
    <location>
        <begin position="283"/>
        <end position="303"/>
    </location>
</feature>
<keyword evidence="3 6" id="KW-0812">Transmembrane</keyword>
<dbReference type="InterPro" id="IPR005496">
    <property type="entry name" value="Integral_membrane_TerC"/>
</dbReference>
<gene>
    <name evidence="7" type="ORF">AR1Y2_0551</name>
</gene>
<accession>A0A4P8IBI7</accession>
<feature type="transmembrane region" description="Helical" evidence="6">
    <location>
        <begin position="65"/>
        <end position="83"/>
    </location>
</feature>
<evidence type="ECO:0000256" key="5">
    <source>
        <dbReference type="ARBA" id="ARBA00023136"/>
    </source>
</evidence>
<dbReference type="PANTHER" id="PTHR30238:SF4">
    <property type="entry name" value="SLL1022 PROTEIN"/>
    <property type="match status" value="1"/>
</dbReference>
<evidence type="ECO:0000313" key="7">
    <source>
        <dbReference type="EMBL" id="QCP34005.1"/>
    </source>
</evidence>
<dbReference type="Proteomes" id="UP000298653">
    <property type="component" value="Chromosome"/>
</dbReference>
<sequence length="457" mass="50660">MGTLLQIIFINLVVSFDNIGVIALATRGLSEHRAKAARNLGVWLSILLKMIFTGIIGFLFRIPWLHIRIIGGAMLLYVTYTMLKNSPEPGQAEYKQNEKDNFWMAIVSIVAADVSMSFDNVLAILGIVSKDGTAMGINDLLLIFAGLALCVPVLLWFSGTIAGWMEEFPILNDICAGYLVYTGVRMMMEDEFVSLFLQEINFSIAGPCAALAGILVACFKIFSEEKEFTYHCGKILIVCMTALAAYAVMDLAVLSYLSTDPSPKGIELSLEALYGFVPKGVNAVHLTSMSSGILELCVAVYAADVMKRFEHRPFLTKFFQTERTLLRLLAFETLIYAAGLTLNFGLGKLNPWVFLSGFIFELLQLSVYAAVFCMFCSRCKNKALGLGLSFLFLLLEAVISSVLMLDETSILAGMFPNYYLENLEAHMNDLIFVMRGIFMSALYIMPALWIGSGRVRR</sequence>
<feature type="transmembrane region" description="Helical" evidence="6">
    <location>
        <begin position="140"/>
        <end position="158"/>
    </location>
</feature>
<feature type="transmembrane region" description="Helical" evidence="6">
    <location>
        <begin position="324"/>
        <end position="346"/>
    </location>
</feature>
<evidence type="ECO:0000256" key="1">
    <source>
        <dbReference type="ARBA" id="ARBA00004141"/>
    </source>
</evidence>
<reference evidence="7 8" key="1">
    <citation type="submission" date="2019-05" db="EMBL/GenBank/DDBJ databases">
        <title>Complete genome sequencing of Anaerostipes rhamnosivorans.</title>
        <authorList>
            <person name="Bui T.P.N."/>
            <person name="de Vos W.M."/>
        </authorList>
    </citation>
    <scope>NUCLEOTIDE SEQUENCE [LARGE SCALE GENOMIC DNA]</scope>
    <source>
        <strain evidence="7 8">1y2</strain>
    </source>
</reference>
<dbReference type="EMBL" id="CP040058">
    <property type="protein sequence ID" value="QCP34005.1"/>
    <property type="molecule type" value="Genomic_DNA"/>
</dbReference>